<dbReference type="Proteomes" id="UP000198915">
    <property type="component" value="Unassembled WGS sequence"/>
</dbReference>
<proteinExistence type="predicted"/>
<keyword evidence="3" id="KW-1185">Reference proteome</keyword>
<reference evidence="3" key="1">
    <citation type="submission" date="2016-10" db="EMBL/GenBank/DDBJ databases">
        <authorList>
            <person name="Varghese N."/>
            <person name="Submissions S."/>
        </authorList>
    </citation>
    <scope>NUCLEOTIDE SEQUENCE [LARGE SCALE GENOMIC DNA]</scope>
    <source>
        <strain evidence="3">OK042</strain>
    </source>
</reference>
<feature type="transmembrane region" description="Helical" evidence="1">
    <location>
        <begin position="113"/>
        <end position="137"/>
    </location>
</feature>
<accession>A0A1I3KSP5</accession>
<feature type="transmembrane region" description="Helical" evidence="1">
    <location>
        <begin position="36"/>
        <end position="57"/>
    </location>
</feature>
<keyword evidence="1" id="KW-0812">Transmembrane</keyword>
<feature type="transmembrane region" description="Helical" evidence="1">
    <location>
        <begin position="78"/>
        <end position="101"/>
    </location>
</feature>
<organism evidence="2 3">
    <name type="scientific">Brevibacillus centrosporus</name>
    <dbReference type="NCBI Taxonomy" id="54910"/>
    <lineage>
        <taxon>Bacteria</taxon>
        <taxon>Bacillati</taxon>
        <taxon>Bacillota</taxon>
        <taxon>Bacilli</taxon>
        <taxon>Bacillales</taxon>
        <taxon>Paenibacillaceae</taxon>
        <taxon>Brevibacillus</taxon>
    </lineage>
</organism>
<keyword evidence="1" id="KW-0472">Membrane</keyword>
<evidence type="ECO:0000256" key="1">
    <source>
        <dbReference type="SAM" id="Phobius"/>
    </source>
</evidence>
<dbReference type="EMBL" id="FORT01000001">
    <property type="protein sequence ID" value="SFI75457.1"/>
    <property type="molecule type" value="Genomic_DNA"/>
</dbReference>
<dbReference type="RefSeq" id="WP_092265976.1">
    <property type="nucleotide sequence ID" value="NZ_BJOE01000066.1"/>
</dbReference>
<dbReference type="AlphaFoldDB" id="A0A1I3KSP5"/>
<sequence>MIRKVVVALISSLLFCVVLAWFNYIPAAQQQPNTYYWSFFSLVAIYLIYAIPVYVVGGVPVSIGIEALNRQIAWANPVIVYLFRFIAYAVAGALLMALLQFGITIQLLTSRSLFSAGFGMLASLLYLHVWLVSFWVVKEKRRVW</sequence>
<evidence type="ECO:0000313" key="3">
    <source>
        <dbReference type="Proteomes" id="UP000198915"/>
    </source>
</evidence>
<keyword evidence="1" id="KW-1133">Transmembrane helix</keyword>
<dbReference type="STRING" id="1884381.SAMN05518846_10179"/>
<protein>
    <submittedName>
        <fullName evidence="2">Uncharacterized protein</fullName>
    </submittedName>
</protein>
<evidence type="ECO:0000313" key="2">
    <source>
        <dbReference type="EMBL" id="SFI75457.1"/>
    </source>
</evidence>
<name>A0A1I3KSP5_9BACL</name>
<gene>
    <name evidence="2" type="ORF">SAMN05518846_10179</name>
</gene>